<evidence type="ECO:0000313" key="3">
    <source>
        <dbReference type="Proteomes" id="UP000647416"/>
    </source>
</evidence>
<dbReference type="CDD" id="cd22231">
    <property type="entry name" value="RHH_NikR_HicB-like"/>
    <property type="match status" value="1"/>
</dbReference>
<evidence type="ECO:0000313" key="2">
    <source>
        <dbReference type="EMBL" id="MBC8596581.1"/>
    </source>
</evidence>
<keyword evidence="3" id="KW-1185">Reference proteome</keyword>
<accession>A0A926IT02</accession>
<protein>
    <submittedName>
        <fullName evidence="2">Ribbon-helix-helix protein, CopG family</fullName>
    </submittedName>
</protein>
<reference evidence="2" key="1">
    <citation type="submission" date="2020-08" db="EMBL/GenBank/DDBJ databases">
        <title>Genome public.</title>
        <authorList>
            <person name="Liu C."/>
            <person name="Sun Q."/>
        </authorList>
    </citation>
    <scope>NUCLEOTIDE SEQUENCE</scope>
    <source>
        <strain evidence="2">NSJ-50</strain>
    </source>
</reference>
<dbReference type="SUPFAM" id="SSF47598">
    <property type="entry name" value="Ribbon-helix-helix"/>
    <property type="match status" value="1"/>
</dbReference>
<dbReference type="GO" id="GO:0006355">
    <property type="term" value="P:regulation of DNA-templated transcription"/>
    <property type="evidence" value="ECO:0007669"/>
    <property type="project" value="InterPro"/>
</dbReference>
<dbReference type="RefSeq" id="WP_262432041.1">
    <property type="nucleotide sequence ID" value="NZ_JACRTE010000006.1"/>
</dbReference>
<dbReference type="EMBL" id="JACRTE010000006">
    <property type="protein sequence ID" value="MBC8596581.1"/>
    <property type="molecule type" value="Genomic_DNA"/>
</dbReference>
<comment type="caution">
    <text evidence="2">The sequence shown here is derived from an EMBL/GenBank/DDBJ whole genome shotgun (WGS) entry which is preliminary data.</text>
</comment>
<dbReference type="InterPro" id="IPR013321">
    <property type="entry name" value="Arc_rbn_hlx_hlx"/>
</dbReference>
<dbReference type="Gene3D" id="1.10.1220.10">
    <property type="entry name" value="Met repressor-like"/>
    <property type="match status" value="1"/>
</dbReference>
<dbReference type="Pfam" id="PF01402">
    <property type="entry name" value="RHH_1"/>
    <property type="match status" value="1"/>
</dbReference>
<dbReference type="InterPro" id="IPR010985">
    <property type="entry name" value="Ribbon_hlx_hlx"/>
</dbReference>
<feature type="domain" description="Ribbon-helix-helix protein CopG" evidence="1">
    <location>
        <begin position="7"/>
        <end position="43"/>
    </location>
</feature>
<evidence type="ECO:0000259" key="1">
    <source>
        <dbReference type="Pfam" id="PF01402"/>
    </source>
</evidence>
<dbReference type="InterPro" id="IPR002145">
    <property type="entry name" value="CopG"/>
</dbReference>
<gene>
    <name evidence="2" type="ORF">H8706_06820</name>
</gene>
<name>A0A926IT02_9FIRM</name>
<dbReference type="Proteomes" id="UP000647416">
    <property type="component" value="Unassembled WGS sequence"/>
</dbReference>
<organism evidence="2 3">
    <name type="scientific">Qingrenia yutianensis</name>
    <dbReference type="NCBI Taxonomy" id="2763676"/>
    <lineage>
        <taxon>Bacteria</taxon>
        <taxon>Bacillati</taxon>
        <taxon>Bacillota</taxon>
        <taxon>Clostridia</taxon>
        <taxon>Eubacteriales</taxon>
        <taxon>Oscillospiraceae</taxon>
        <taxon>Qingrenia</taxon>
    </lineage>
</organism>
<sequence length="91" mass="10784">MAHHKKILISVSDSLLEEVDLLAQRQNVNRSEFIREAMRLYIKDRKKQQHAEMMKKGYEDMAKINLEFASVCFEADCQQQQSYEEKLSECE</sequence>
<proteinExistence type="predicted"/>
<dbReference type="AlphaFoldDB" id="A0A926IT02"/>